<keyword evidence="3" id="KW-0574">Periplasm</keyword>
<dbReference type="EMBL" id="CP064942">
    <property type="protein sequence ID" value="QPH55450.1"/>
    <property type="molecule type" value="Genomic_DNA"/>
</dbReference>
<evidence type="ECO:0000256" key="1">
    <source>
        <dbReference type="ARBA" id="ARBA00004418"/>
    </source>
</evidence>
<evidence type="ECO:0000313" key="7">
    <source>
        <dbReference type="EMBL" id="QPH55450.1"/>
    </source>
</evidence>
<keyword evidence="2 6" id="KW-0732">Signal</keyword>
<gene>
    <name evidence="7" type="ORF">I0K15_06865</name>
</gene>
<dbReference type="Pfam" id="PF03480">
    <property type="entry name" value="DctP"/>
    <property type="match status" value="1"/>
</dbReference>
<accession>A0A7S9LUY4</accession>
<dbReference type="KEGG" id="poz:I0K15_06865"/>
<dbReference type="GO" id="GO:0055085">
    <property type="term" value="P:transmembrane transport"/>
    <property type="evidence" value="ECO:0007669"/>
    <property type="project" value="InterPro"/>
</dbReference>
<sequence length="369" mass="40024">MSKMTKISRRTALGAAAAAPAALAAPLYAQGVRQLRMVTSWPSALAILDGSARRAAQNITDLSDGRLQVEVFSAGQLVGPFDVHDAVADGRAELYHSADYYFQGKHRAFNFFTSVPLGLLMTEMHGWLAFGGGQELWNELGARFGVRTIACGGTGVQMGGWFNEPIRSVDDFSDLTMRIPGLGGAVLRELGAETVTTPAGAIVDALFDGQINALEWVGPNDDLAFGFPKLLATYIFPGFQEPGTVSGLGIGLELWNQLDPRDQAVIETAAAMENSLACSQYYAGNGHALSQMLMEFGTQPTKLPEEVFDRLAEVAYRVRASVAEDDDLGRRINESFLAYQRGLMEWNASTFAAYFARRDIAIPVFDETF</sequence>
<dbReference type="InterPro" id="IPR006311">
    <property type="entry name" value="TAT_signal"/>
</dbReference>
<reference evidence="7 8" key="1">
    <citation type="submission" date="2020-11" db="EMBL/GenBank/DDBJ databases">
        <title>Description of Pontivivens ytuae sp. nov. isolated from deep sea sediment of Mariana Trench.</title>
        <authorList>
            <person name="Wang Z."/>
            <person name="Sun Q.-L."/>
            <person name="Xu X.-D."/>
            <person name="Tang Y.-Z."/>
            <person name="Zhang J."/>
        </authorList>
    </citation>
    <scope>NUCLEOTIDE SEQUENCE [LARGE SCALE GENOMIC DNA]</scope>
    <source>
        <strain evidence="7 8">MT2928</strain>
    </source>
</reference>
<proteinExistence type="predicted"/>
<evidence type="ECO:0000256" key="5">
    <source>
        <dbReference type="PIRSR" id="PIRSR039026-2"/>
    </source>
</evidence>
<dbReference type="PANTHER" id="PTHR33376:SF5">
    <property type="entry name" value="EXTRACYTOPLASMIC SOLUTE RECEPTOR PROTEIN"/>
    <property type="match status" value="1"/>
</dbReference>
<feature type="binding site" evidence="5">
    <location>
        <position position="241"/>
    </location>
    <ligand>
        <name>substrate</name>
    </ligand>
</feature>
<evidence type="ECO:0000256" key="2">
    <source>
        <dbReference type="ARBA" id="ARBA00022729"/>
    </source>
</evidence>
<dbReference type="PIRSF" id="PIRSF039026">
    <property type="entry name" value="SiaP"/>
    <property type="match status" value="1"/>
</dbReference>
<dbReference type="AlphaFoldDB" id="A0A7S9LUY4"/>
<evidence type="ECO:0000256" key="3">
    <source>
        <dbReference type="ARBA" id="ARBA00022764"/>
    </source>
</evidence>
<dbReference type="RefSeq" id="WP_196104649.1">
    <property type="nucleotide sequence ID" value="NZ_CP064942.1"/>
</dbReference>
<dbReference type="PANTHER" id="PTHR33376">
    <property type="match status" value="1"/>
</dbReference>
<keyword evidence="5" id="KW-0479">Metal-binding</keyword>
<dbReference type="GO" id="GO:0042597">
    <property type="term" value="C:periplasmic space"/>
    <property type="evidence" value="ECO:0007669"/>
    <property type="project" value="UniProtKB-SubCell"/>
</dbReference>
<evidence type="ECO:0000256" key="6">
    <source>
        <dbReference type="SAM" id="SignalP"/>
    </source>
</evidence>
<protein>
    <submittedName>
        <fullName evidence="7">TRAP transporter substrate-binding protein</fullName>
    </submittedName>
</protein>
<dbReference type="CDD" id="cd13604">
    <property type="entry name" value="PBP2_TRAP_ketoacid_lactate_like"/>
    <property type="match status" value="1"/>
</dbReference>
<feature type="binding site" evidence="5">
    <location>
        <position position="216"/>
    </location>
    <ligand>
        <name>Na(+)</name>
        <dbReference type="ChEBI" id="CHEBI:29101"/>
    </ligand>
</feature>
<organism evidence="7 8">
    <name type="scientific">Pontivivens ytuae</name>
    <dbReference type="NCBI Taxonomy" id="2789856"/>
    <lineage>
        <taxon>Bacteria</taxon>
        <taxon>Pseudomonadati</taxon>
        <taxon>Pseudomonadota</taxon>
        <taxon>Alphaproteobacteria</taxon>
        <taxon>Rhodobacterales</taxon>
        <taxon>Paracoccaceae</taxon>
        <taxon>Pontivivens</taxon>
    </lineage>
</organism>
<feature type="binding site" evidence="4">
    <location>
        <position position="157"/>
    </location>
    <ligand>
        <name>substrate</name>
    </ligand>
</feature>
<dbReference type="InterPro" id="IPR038404">
    <property type="entry name" value="TRAP_DctP_sf"/>
</dbReference>
<dbReference type="PROSITE" id="PS51318">
    <property type="entry name" value="TAT"/>
    <property type="match status" value="1"/>
</dbReference>
<name>A0A7S9LUY4_9RHOB</name>
<dbReference type="Gene3D" id="3.40.190.170">
    <property type="entry name" value="Bacterial extracellular solute-binding protein, family 7"/>
    <property type="match status" value="1"/>
</dbReference>
<dbReference type="InterPro" id="IPR018389">
    <property type="entry name" value="DctP_fam"/>
</dbReference>
<dbReference type="Gene3D" id="3.40.190.10">
    <property type="entry name" value="Periplasmic binding protein-like II"/>
    <property type="match status" value="1"/>
</dbReference>
<feature type="signal peptide" evidence="6">
    <location>
        <begin position="1"/>
        <end position="24"/>
    </location>
</feature>
<feature type="binding site" evidence="5">
    <location>
        <position position="215"/>
    </location>
    <ligand>
        <name>substrate</name>
    </ligand>
</feature>
<evidence type="ECO:0000256" key="4">
    <source>
        <dbReference type="PIRSR" id="PIRSR039026-1"/>
    </source>
</evidence>
<comment type="subcellular location">
    <subcellularLocation>
        <location evidence="1">Periplasm</location>
    </subcellularLocation>
</comment>
<keyword evidence="8" id="KW-1185">Reference proteome</keyword>
<dbReference type="Proteomes" id="UP000594800">
    <property type="component" value="Chromosome"/>
</dbReference>
<feature type="binding site" evidence="4">
    <location>
        <position position="178"/>
    </location>
    <ligand>
        <name>substrate</name>
    </ligand>
</feature>
<evidence type="ECO:0000313" key="8">
    <source>
        <dbReference type="Proteomes" id="UP000594800"/>
    </source>
</evidence>
<feature type="chain" id="PRO_5032781917" evidence="6">
    <location>
        <begin position="25"/>
        <end position="369"/>
    </location>
</feature>
<dbReference type="InterPro" id="IPR026289">
    <property type="entry name" value="SBP_TakP-like"/>
</dbReference>
<dbReference type="GO" id="GO:0031317">
    <property type="term" value="C:tripartite ATP-independent periplasmic transporter complex"/>
    <property type="evidence" value="ECO:0007669"/>
    <property type="project" value="InterPro"/>
</dbReference>
<dbReference type="GO" id="GO:0046872">
    <property type="term" value="F:metal ion binding"/>
    <property type="evidence" value="ECO:0007669"/>
    <property type="project" value="UniProtKB-KW"/>
</dbReference>